<dbReference type="Pfam" id="PF01869">
    <property type="entry name" value="BcrAD_BadFG"/>
    <property type="match status" value="1"/>
</dbReference>
<dbReference type="EMBL" id="JALZWP010000017">
    <property type="protein sequence ID" value="MCL1629864.1"/>
    <property type="molecule type" value="Genomic_DNA"/>
</dbReference>
<organism evidence="2 3">
    <name type="scientific">Roseinatronobacter domitianus</name>
    <dbReference type="NCBI Taxonomy" id="2940293"/>
    <lineage>
        <taxon>Bacteria</taxon>
        <taxon>Pseudomonadati</taxon>
        <taxon>Pseudomonadota</taxon>
        <taxon>Alphaproteobacteria</taxon>
        <taxon>Rhodobacterales</taxon>
        <taxon>Paracoccaceae</taxon>
        <taxon>Roseinatronobacter</taxon>
    </lineage>
</organism>
<dbReference type="PANTHER" id="PTHR43190">
    <property type="entry name" value="N-ACETYL-D-GLUCOSAMINE KINASE"/>
    <property type="match status" value="1"/>
</dbReference>
<reference evidence="2 3" key="1">
    <citation type="submission" date="2022-05" db="EMBL/GenBank/DDBJ databases">
        <title>Seasonal and diel survey of microbial diversity of the Tyrrhenian coast.</title>
        <authorList>
            <person name="Gattoni G."/>
            <person name="Corral P."/>
        </authorList>
    </citation>
    <scope>NUCLEOTIDE SEQUENCE [LARGE SCALE GENOMIC DNA]</scope>
    <source>
        <strain evidence="2 3">V10</strain>
    </source>
</reference>
<proteinExistence type="predicted"/>
<dbReference type="Proteomes" id="UP001202550">
    <property type="component" value="Unassembled WGS sequence"/>
</dbReference>
<feature type="domain" description="ATPase BadF/BadG/BcrA/BcrD type" evidence="1">
    <location>
        <begin position="5"/>
        <end position="250"/>
    </location>
</feature>
<dbReference type="PANTHER" id="PTHR43190:SF3">
    <property type="entry name" value="N-ACETYL-D-GLUCOSAMINE KINASE"/>
    <property type="match status" value="1"/>
</dbReference>
<protein>
    <recommendedName>
        <fullName evidence="1">ATPase BadF/BadG/BcrA/BcrD type domain-containing protein</fullName>
    </recommendedName>
</protein>
<accession>A0ABT0M4S8</accession>
<evidence type="ECO:0000259" key="1">
    <source>
        <dbReference type="Pfam" id="PF01869"/>
    </source>
</evidence>
<dbReference type="InterPro" id="IPR002731">
    <property type="entry name" value="ATPase_BadF"/>
</dbReference>
<dbReference type="InterPro" id="IPR052519">
    <property type="entry name" value="Euk-type_GlcNAc_Kinase"/>
</dbReference>
<gene>
    <name evidence="2" type="ORF">M3N55_14085</name>
</gene>
<evidence type="ECO:0000313" key="2">
    <source>
        <dbReference type="EMBL" id="MCL1629864.1"/>
    </source>
</evidence>
<sequence>MTLLIGLDGGGTGSRARALRDGGKAGAVFEGGSANIHSDPDGAEQRIAELLARVLQAEGHNDPLDPDLQIVMGLAGASESGAAARLSAALPYLNVTVLGDIDISLSGAFQDSDGIVMAVGTGSVLARQSQGQMQRIGGYGFALGDEAGGAWLGQRALAAALHVRDGLTEDGPLARATWARFETLPALLDFTSTARPSDYATLAPQVVVLDAAGCPLARAILDEGCAYLLRAIRHLQAGDPAVPVAATGGLGALLLERISRHASPALNVTTPRGTALDGALWRAGQLAATKGQTS</sequence>
<dbReference type="SUPFAM" id="SSF53067">
    <property type="entry name" value="Actin-like ATPase domain"/>
    <property type="match status" value="2"/>
</dbReference>
<keyword evidence="3" id="KW-1185">Reference proteome</keyword>
<dbReference type="InterPro" id="IPR043129">
    <property type="entry name" value="ATPase_NBD"/>
</dbReference>
<dbReference type="RefSeq" id="WP_249060175.1">
    <property type="nucleotide sequence ID" value="NZ_JALZWP010000017.1"/>
</dbReference>
<name>A0ABT0M4S8_9RHOB</name>
<dbReference type="CDD" id="cd24082">
    <property type="entry name" value="ASKHA_NBD_GspK-like"/>
    <property type="match status" value="1"/>
</dbReference>
<dbReference type="Gene3D" id="3.30.420.40">
    <property type="match status" value="2"/>
</dbReference>
<comment type="caution">
    <text evidence="2">The sequence shown here is derived from an EMBL/GenBank/DDBJ whole genome shotgun (WGS) entry which is preliminary data.</text>
</comment>
<evidence type="ECO:0000313" key="3">
    <source>
        <dbReference type="Proteomes" id="UP001202550"/>
    </source>
</evidence>